<dbReference type="Proteomes" id="UP000182835">
    <property type="component" value="Unassembled WGS sequence"/>
</dbReference>
<feature type="modified residue" description="4-aspartylphosphate" evidence="1">
    <location>
        <position position="57"/>
    </location>
</feature>
<dbReference type="STRING" id="317010.RU96_GL000748"/>
<name>A0A1L8R486_9ENTE</name>
<dbReference type="PANTHER" id="PTHR37299">
    <property type="entry name" value="TRANSCRIPTIONAL REGULATOR-RELATED"/>
    <property type="match status" value="1"/>
</dbReference>
<evidence type="ECO:0000313" key="3">
    <source>
        <dbReference type="EMBL" id="OJG14561.1"/>
    </source>
</evidence>
<keyword evidence="1" id="KW-0597">Phosphoprotein</keyword>
<reference evidence="3 4" key="1">
    <citation type="submission" date="2014-12" db="EMBL/GenBank/DDBJ databases">
        <title>Draft genome sequences of 29 type strains of Enterococci.</title>
        <authorList>
            <person name="Zhong Z."/>
            <person name="Sun Z."/>
            <person name="Liu W."/>
            <person name="Zhang W."/>
            <person name="Zhang H."/>
        </authorList>
    </citation>
    <scope>NUCLEOTIDE SEQUENCE [LARGE SCALE GENOMIC DNA]</scope>
    <source>
        <strain evidence="3 4">DSM 21207</strain>
    </source>
</reference>
<dbReference type="PANTHER" id="PTHR37299:SF1">
    <property type="entry name" value="STAGE 0 SPORULATION PROTEIN A HOMOLOG"/>
    <property type="match status" value="1"/>
</dbReference>
<gene>
    <name evidence="3" type="ORF">RU96_GL000748</name>
</gene>
<dbReference type="AlphaFoldDB" id="A0A1L8R486"/>
<dbReference type="SMART" id="SM00448">
    <property type="entry name" value="REC"/>
    <property type="match status" value="1"/>
</dbReference>
<dbReference type="PROSITE" id="PS50110">
    <property type="entry name" value="RESPONSE_REGULATORY"/>
    <property type="match status" value="1"/>
</dbReference>
<protein>
    <recommendedName>
        <fullName evidence="2">Response regulatory domain-containing protein</fullName>
    </recommendedName>
</protein>
<evidence type="ECO:0000259" key="2">
    <source>
        <dbReference type="PROSITE" id="PS50110"/>
    </source>
</evidence>
<dbReference type="Pfam" id="PF00072">
    <property type="entry name" value="Response_reg"/>
    <property type="match status" value="1"/>
</dbReference>
<dbReference type="SUPFAM" id="SSF52172">
    <property type="entry name" value="CheY-like"/>
    <property type="match status" value="1"/>
</dbReference>
<dbReference type="GO" id="GO:0000156">
    <property type="term" value="F:phosphorelay response regulator activity"/>
    <property type="evidence" value="ECO:0007669"/>
    <property type="project" value="InterPro"/>
</dbReference>
<dbReference type="GO" id="GO:0003677">
    <property type="term" value="F:DNA binding"/>
    <property type="evidence" value="ECO:0007669"/>
    <property type="project" value="InterPro"/>
</dbReference>
<proteinExistence type="predicted"/>
<organism evidence="3 4">
    <name type="scientific">Enterococcus canintestini</name>
    <dbReference type="NCBI Taxonomy" id="317010"/>
    <lineage>
        <taxon>Bacteria</taxon>
        <taxon>Bacillati</taxon>
        <taxon>Bacillota</taxon>
        <taxon>Bacilli</taxon>
        <taxon>Lactobacillales</taxon>
        <taxon>Enterococcaceae</taxon>
        <taxon>Enterococcus</taxon>
    </lineage>
</organism>
<dbReference type="Gene3D" id="2.40.50.1020">
    <property type="entry name" value="LytTr DNA-binding domain"/>
    <property type="match status" value="1"/>
</dbReference>
<dbReference type="InterPro" id="IPR007492">
    <property type="entry name" value="LytTR_DNA-bd_dom"/>
</dbReference>
<sequence>MRVFIIDDHFIIRQKVANIITAYSSSDFVIVDVKNEIRFYKELDCLTILSDDLFIIDINLNTFFTGIDLAEKIRQRNESCSIVFLTIYEDKAVTVINRQINAAGYILKDQPQQEIEQKLYLLLDNLCNDNSAIKETKLAFSCGSHTLFVPTAQIMFISILPGSRSTLLVQTTEEQVLIKERLKVIKAKVVGTSMICDLKSFIINPDYVKSVFTTEGLIQFTDWSTLDVGKIGAKKILKHLKEGV</sequence>
<accession>A0A1L8R486</accession>
<dbReference type="OrthoDB" id="1653091at2"/>
<evidence type="ECO:0000313" key="4">
    <source>
        <dbReference type="Proteomes" id="UP000182835"/>
    </source>
</evidence>
<dbReference type="InterPro" id="IPR001789">
    <property type="entry name" value="Sig_transdc_resp-reg_receiver"/>
</dbReference>
<dbReference type="Pfam" id="PF04397">
    <property type="entry name" value="LytTR"/>
    <property type="match status" value="1"/>
</dbReference>
<comment type="caution">
    <text evidence="3">The sequence shown here is derived from an EMBL/GenBank/DDBJ whole genome shotgun (WGS) entry which is preliminary data.</text>
</comment>
<dbReference type="Gene3D" id="3.40.50.2300">
    <property type="match status" value="1"/>
</dbReference>
<dbReference type="RefSeq" id="WP_071865276.1">
    <property type="nucleotide sequence ID" value="NZ_JBHLVQ010000020.1"/>
</dbReference>
<dbReference type="InterPro" id="IPR011006">
    <property type="entry name" value="CheY-like_superfamily"/>
</dbReference>
<dbReference type="InterPro" id="IPR046947">
    <property type="entry name" value="LytR-like"/>
</dbReference>
<feature type="domain" description="Response regulatory" evidence="2">
    <location>
        <begin position="2"/>
        <end position="123"/>
    </location>
</feature>
<dbReference type="SMART" id="SM00850">
    <property type="entry name" value="LytTR"/>
    <property type="match status" value="1"/>
</dbReference>
<evidence type="ECO:0000256" key="1">
    <source>
        <dbReference type="PROSITE-ProRule" id="PRU00169"/>
    </source>
</evidence>
<dbReference type="EMBL" id="JXKG01000016">
    <property type="protein sequence ID" value="OJG14561.1"/>
    <property type="molecule type" value="Genomic_DNA"/>
</dbReference>